<name>A0AAE1KPF7_PETCI</name>
<evidence type="ECO:0000313" key="2">
    <source>
        <dbReference type="EMBL" id="KAK3881331.1"/>
    </source>
</evidence>
<organism evidence="2 3">
    <name type="scientific">Petrolisthes cinctipes</name>
    <name type="common">Flat porcelain crab</name>
    <dbReference type="NCBI Taxonomy" id="88211"/>
    <lineage>
        <taxon>Eukaryota</taxon>
        <taxon>Metazoa</taxon>
        <taxon>Ecdysozoa</taxon>
        <taxon>Arthropoda</taxon>
        <taxon>Crustacea</taxon>
        <taxon>Multicrustacea</taxon>
        <taxon>Malacostraca</taxon>
        <taxon>Eumalacostraca</taxon>
        <taxon>Eucarida</taxon>
        <taxon>Decapoda</taxon>
        <taxon>Pleocyemata</taxon>
        <taxon>Anomura</taxon>
        <taxon>Galatheoidea</taxon>
        <taxon>Porcellanidae</taxon>
        <taxon>Petrolisthes</taxon>
    </lineage>
</organism>
<dbReference type="EMBL" id="JAWQEG010001229">
    <property type="protein sequence ID" value="KAK3881331.1"/>
    <property type="molecule type" value="Genomic_DNA"/>
</dbReference>
<keyword evidence="3" id="KW-1185">Reference proteome</keyword>
<feature type="region of interest" description="Disordered" evidence="1">
    <location>
        <begin position="73"/>
        <end position="98"/>
    </location>
</feature>
<gene>
    <name evidence="2" type="ORF">Pcinc_014225</name>
</gene>
<evidence type="ECO:0000313" key="3">
    <source>
        <dbReference type="Proteomes" id="UP001286313"/>
    </source>
</evidence>
<protein>
    <submittedName>
        <fullName evidence="2">Uncharacterized protein</fullName>
    </submittedName>
</protein>
<dbReference type="AlphaFoldDB" id="A0AAE1KPF7"/>
<evidence type="ECO:0000256" key="1">
    <source>
        <dbReference type="SAM" id="MobiDB-lite"/>
    </source>
</evidence>
<reference evidence="2" key="1">
    <citation type="submission" date="2023-10" db="EMBL/GenBank/DDBJ databases">
        <title>Genome assemblies of two species of porcelain crab, Petrolisthes cinctipes and Petrolisthes manimaculis (Anomura: Porcellanidae).</title>
        <authorList>
            <person name="Angst P."/>
        </authorList>
    </citation>
    <scope>NUCLEOTIDE SEQUENCE</scope>
    <source>
        <strain evidence="2">PB745_01</strain>
        <tissue evidence="2">Gill</tissue>
    </source>
</reference>
<comment type="caution">
    <text evidence="2">The sequence shown here is derived from an EMBL/GenBank/DDBJ whole genome shotgun (WGS) entry which is preliminary data.</text>
</comment>
<dbReference type="Proteomes" id="UP001286313">
    <property type="component" value="Unassembled WGS sequence"/>
</dbReference>
<sequence length="98" mass="10913">MIICHNKTAYYHDKLLVSANQKMYQEDNTHTHTLLSTQLLYNRTPMSHPSCPRRSNKGALKAPLGTDRVILPPLRLPSGREPHTPVLSAGGPLVNPPH</sequence>
<proteinExistence type="predicted"/>
<accession>A0AAE1KPF7</accession>